<keyword evidence="4" id="KW-1185">Reference proteome</keyword>
<proteinExistence type="predicted"/>
<keyword evidence="2" id="KW-0812">Transmembrane</keyword>
<dbReference type="RefSeq" id="XP_001309685.1">
    <property type="nucleotide sequence ID" value="XM_001309684.1"/>
</dbReference>
<protein>
    <submittedName>
        <fullName evidence="3">Uncharacterized protein</fullName>
    </submittedName>
</protein>
<keyword evidence="2" id="KW-1133">Transmembrane helix</keyword>
<dbReference type="Gene3D" id="1.10.287.950">
    <property type="entry name" value="Methyl-accepting chemotaxis protein"/>
    <property type="match status" value="1"/>
</dbReference>
<dbReference type="VEuPathDB" id="TrichDB:TVAGG3_0545740"/>
<sequence>MLTPDGKRQESKIYGETFYIPEYQEDNPSFYLQNGKKISQLTTPIKGFKIYVFTEALGNFSAPFTIQAVPSSEQHITTFVSVSFKVRPDFEKYGLSVMNQDGKQIVYMDSSELVKHPDAIFLDGGDWLKNGLKYHAIGALHDLGIIHTLSQSLFLNPYCLESNEKDLYVQYGLNGSFNVTLGRLFTDTYFAFEFFGFSQTDDEKLLRALKNASLIAQQAKTGDFGCTFDFGALRFAIARYHEAGFPHRMVDPRILTPDTHRELLDIVHHVASMFKMLGYIIEDDEFKSSLTRNLELFKKENSIKENYCGRKTIRVLLSATCNFDHKRLEIAAGIQGNDENPRLEIEADPRFIGIPAVTDMIDTIPNMQQIVTKMSQEITRSTSSTRSSCERLNERLVQCDKSLNSIKVTLDAVSSLSSIIDEKLEKAGNSLEEVMEAHANVEEQIMALSKKINTEFRGNVLFMLIPAIIVILVIKKLILSISYI</sequence>
<dbReference type="KEGG" id="tva:4754529"/>
<keyword evidence="2" id="KW-0472">Membrane</keyword>
<dbReference type="VEuPathDB" id="TrichDB:TVAG_288550"/>
<dbReference type="Proteomes" id="UP000001542">
    <property type="component" value="Unassembled WGS sequence"/>
</dbReference>
<keyword evidence="1" id="KW-0175">Coiled coil</keyword>
<organism evidence="3 4">
    <name type="scientific">Trichomonas vaginalis (strain ATCC PRA-98 / G3)</name>
    <dbReference type="NCBI Taxonomy" id="412133"/>
    <lineage>
        <taxon>Eukaryota</taxon>
        <taxon>Metamonada</taxon>
        <taxon>Parabasalia</taxon>
        <taxon>Trichomonadida</taxon>
        <taxon>Trichomonadidae</taxon>
        <taxon>Trichomonas</taxon>
    </lineage>
</organism>
<evidence type="ECO:0000313" key="3">
    <source>
        <dbReference type="EMBL" id="EAX96755.1"/>
    </source>
</evidence>
<dbReference type="SMR" id="A2FEB5"/>
<dbReference type="OrthoDB" id="10663910at2759"/>
<dbReference type="AlphaFoldDB" id="A2FEB5"/>
<dbReference type="InParanoid" id="A2FEB5"/>
<dbReference type="EMBL" id="DS113745">
    <property type="protein sequence ID" value="EAX96755.1"/>
    <property type="molecule type" value="Genomic_DNA"/>
</dbReference>
<feature type="transmembrane region" description="Helical" evidence="2">
    <location>
        <begin position="456"/>
        <end position="474"/>
    </location>
</feature>
<evidence type="ECO:0000256" key="2">
    <source>
        <dbReference type="SAM" id="Phobius"/>
    </source>
</evidence>
<gene>
    <name evidence="3" type="ORF">TVAG_288550</name>
</gene>
<evidence type="ECO:0000313" key="4">
    <source>
        <dbReference type="Proteomes" id="UP000001542"/>
    </source>
</evidence>
<evidence type="ECO:0000256" key="1">
    <source>
        <dbReference type="SAM" id="Coils"/>
    </source>
</evidence>
<accession>A2FEB5</accession>
<reference evidence="3" key="2">
    <citation type="journal article" date="2007" name="Science">
        <title>Draft genome sequence of the sexually transmitted pathogen Trichomonas vaginalis.</title>
        <authorList>
            <person name="Carlton J.M."/>
            <person name="Hirt R.P."/>
            <person name="Silva J.C."/>
            <person name="Delcher A.L."/>
            <person name="Schatz M."/>
            <person name="Zhao Q."/>
            <person name="Wortman J.R."/>
            <person name="Bidwell S.L."/>
            <person name="Alsmark U.C.M."/>
            <person name="Besteiro S."/>
            <person name="Sicheritz-Ponten T."/>
            <person name="Noel C.J."/>
            <person name="Dacks J.B."/>
            <person name="Foster P.G."/>
            <person name="Simillion C."/>
            <person name="Van de Peer Y."/>
            <person name="Miranda-Saavedra D."/>
            <person name="Barton G.J."/>
            <person name="Westrop G.D."/>
            <person name="Mueller S."/>
            <person name="Dessi D."/>
            <person name="Fiori P.L."/>
            <person name="Ren Q."/>
            <person name="Paulsen I."/>
            <person name="Zhang H."/>
            <person name="Bastida-Corcuera F.D."/>
            <person name="Simoes-Barbosa A."/>
            <person name="Brown M.T."/>
            <person name="Hayes R.D."/>
            <person name="Mukherjee M."/>
            <person name="Okumura C.Y."/>
            <person name="Schneider R."/>
            <person name="Smith A.J."/>
            <person name="Vanacova S."/>
            <person name="Villalvazo M."/>
            <person name="Haas B.J."/>
            <person name="Pertea M."/>
            <person name="Feldblyum T.V."/>
            <person name="Utterback T.R."/>
            <person name="Shu C.L."/>
            <person name="Osoegawa K."/>
            <person name="de Jong P.J."/>
            <person name="Hrdy I."/>
            <person name="Horvathova L."/>
            <person name="Zubacova Z."/>
            <person name="Dolezal P."/>
            <person name="Malik S.B."/>
            <person name="Logsdon J.M. Jr."/>
            <person name="Henze K."/>
            <person name="Gupta A."/>
            <person name="Wang C.C."/>
            <person name="Dunne R.L."/>
            <person name="Upcroft J.A."/>
            <person name="Upcroft P."/>
            <person name="White O."/>
            <person name="Salzberg S.L."/>
            <person name="Tang P."/>
            <person name="Chiu C.-H."/>
            <person name="Lee Y.-S."/>
            <person name="Embley T.M."/>
            <person name="Coombs G.H."/>
            <person name="Mottram J.C."/>
            <person name="Tachezy J."/>
            <person name="Fraser-Liggett C.M."/>
            <person name="Johnson P.J."/>
        </authorList>
    </citation>
    <scope>NUCLEOTIDE SEQUENCE [LARGE SCALE GENOMIC DNA]</scope>
    <source>
        <strain evidence="3">G3</strain>
    </source>
</reference>
<reference evidence="3" key="1">
    <citation type="submission" date="2006-10" db="EMBL/GenBank/DDBJ databases">
        <authorList>
            <person name="Amadeo P."/>
            <person name="Zhao Q."/>
            <person name="Wortman J."/>
            <person name="Fraser-Liggett C."/>
            <person name="Carlton J."/>
        </authorList>
    </citation>
    <scope>NUCLEOTIDE SEQUENCE</scope>
    <source>
        <strain evidence="3">G3</strain>
    </source>
</reference>
<name>A2FEB5_TRIV3</name>
<feature type="coiled-coil region" evidence="1">
    <location>
        <begin position="424"/>
        <end position="451"/>
    </location>
</feature>